<dbReference type="CDD" id="cd11781">
    <property type="entry name" value="SH3_Sorbs_1"/>
    <property type="match status" value="1"/>
</dbReference>
<feature type="domain" description="SH3" evidence="4">
    <location>
        <begin position="1365"/>
        <end position="1424"/>
    </location>
</feature>
<feature type="region of interest" description="Disordered" evidence="3">
    <location>
        <begin position="504"/>
        <end position="526"/>
    </location>
</feature>
<gene>
    <name evidence="6" type="primary">Necator_chrIV.g14487</name>
    <name evidence="6" type="ORF">RB195_001193</name>
</gene>
<dbReference type="PROSITE" id="PS50106">
    <property type="entry name" value="PDZ"/>
    <property type="match status" value="1"/>
</dbReference>
<dbReference type="SUPFAM" id="SSF50044">
    <property type="entry name" value="SH3-domain"/>
    <property type="match status" value="3"/>
</dbReference>
<dbReference type="InterPro" id="IPR041489">
    <property type="entry name" value="PDZ_6"/>
</dbReference>
<dbReference type="SMART" id="SM00228">
    <property type="entry name" value="PDZ"/>
    <property type="match status" value="1"/>
</dbReference>
<name>A0ABR1DD40_NECAM</name>
<evidence type="ECO:0000256" key="3">
    <source>
        <dbReference type="SAM" id="MobiDB-lite"/>
    </source>
</evidence>
<evidence type="ECO:0000256" key="2">
    <source>
        <dbReference type="PROSITE-ProRule" id="PRU00192"/>
    </source>
</evidence>
<sequence length="1424" mass="159518">MRNLEGDRVRPTRWGDVFAARMDQLRAQLDTAQGPRQLNELSENRDYWAEVETDPGIVLEDGSDDRKRDEKDQSNGVTLVRHCRDAVTHESSKRALVLLQKCTESAIIFISEGERGEHQKKSESLAVFQLMPVYLTLLGGPPWGMRLGSDQELRPVIAKILTNGRAAREGLKPGDVLYSVNNIPVFTCKQAHSLIQKAEGKLRLGIAKSSAGSTPIRSPREDNNRFLSPSAAYLQYSPSFTKMKNTRLDLEAARGGNTKLKRRFFEEQIAKNCVTDRLLQRKIQLGMVHNGAPSESTTGYDSVGADFAGCRSNTTSSMTSASPSPSDHDEVTIAENTIHAHSTPKFPIRSMQPSTMSAETNNERSETVIPDRRSVAELRRQITSRLEMKTPDSCSQTSKGPEAPTSPLPNRHFTSNFIKVYEGADPENKKPYLGRVLDGPVGPDKYFQGVMPASAMQCTSPVPHSTPESKPPTPSKTTRRNSFLNRIARESSPVETLTPAVHAESVETRAEVRPSALTNSLSQADHHNEVVRSTGSNSIHNFAPTQELQHPATLSKQPIYNFVSSSQDLQHPPTPSQNPIRNFASSQDLQHPPTPSQNPIRNFASSQDLQHPPTLSQNSTRSFTLSQDGQHPPTPTTKPLPVHSFAPSEDLHYLPTPATTLTKKPFTEKSFETVFNMTPNRKPFEEVKSTNNAIEADKHNVRNESRMPDLLKSRSPAPFSLSTSPNERTTLFSGNTLHDDLTSSLTEALAAFNRPLPHSDVTSDSGYDGREERAPTSESTKFDGRPTSSDNGHSVTSFLTAPETVEDHSPSSVAPPSTVEMDRRIESRDSLLSGSESADHAHSTAGDAMLDRFQAGPSSHRDEMSLWYRNMFKKMHKVEAPEESSVLRHRLREASPALTISRPLTPLSFTAPTPSRHECEVTPRRARSVGRVVEPEMLATRSSTNLYANERARTPHFHLPSYKFVHEDPRPLFVDCGSVNGTRTCGIRCMRCGLRRKDPSWKDIDEVFEALSAEDRKMLNRTQQMHSRVALRCITENLDATAAELSVFIQRLEQYWKRSNSSPQLSVCDQSGSSLTAAAEELAELKRISKEELLYRHKAEKLAEELQEQRNRRHGYVPTASPSLLYNKDRFGGLLDEYSNRPSPTPLHATSVRTATAIFKFDAKSSRELSLNRGDIVRLRREVDANWLEGERNGQSGIFPRSYVQMDDEFDRSQSKLRAIYPFTARSVNELSLKMGELVTLRREIDENWIEGTNHLGEIGIFPRNYVRQQHDYGQNDEIAVSSPDRPKTPKTYENERPIGVTKSYSSSALHETSILPHTSNHTEDRLPGNALSNERSFTNDRSRSSKREDRRSERHLCTADKIPRGSQTYRALYRYVPTKDDEVDLEVDDIVFVVEKCDDGWYIGTVLRTGQFGTFPGNYVVRH</sequence>
<evidence type="ECO:0008006" key="8">
    <source>
        <dbReference type="Google" id="ProtNLM"/>
    </source>
</evidence>
<dbReference type="SUPFAM" id="SSF50156">
    <property type="entry name" value="PDZ domain-like"/>
    <property type="match status" value="1"/>
</dbReference>
<feature type="domain" description="SH3" evidence="4">
    <location>
        <begin position="1212"/>
        <end position="1272"/>
    </location>
</feature>
<dbReference type="Pfam" id="PF17820">
    <property type="entry name" value="PDZ_6"/>
    <property type="match status" value="1"/>
</dbReference>
<dbReference type="Proteomes" id="UP001303046">
    <property type="component" value="Unassembled WGS sequence"/>
</dbReference>
<dbReference type="InterPro" id="IPR050384">
    <property type="entry name" value="Endophilin_SH3RF"/>
</dbReference>
<organism evidence="6 7">
    <name type="scientific">Necator americanus</name>
    <name type="common">Human hookworm</name>
    <dbReference type="NCBI Taxonomy" id="51031"/>
    <lineage>
        <taxon>Eukaryota</taxon>
        <taxon>Metazoa</taxon>
        <taxon>Ecdysozoa</taxon>
        <taxon>Nematoda</taxon>
        <taxon>Chromadorea</taxon>
        <taxon>Rhabditida</taxon>
        <taxon>Rhabditina</taxon>
        <taxon>Rhabditomorpha</taxon>
        <taxon>Strongyloidea</taxon>
        <taxon>Ancylostomatidae</taxon>
        <taxon>Bunostominae</taxon>
        <taxon>Necator</taxon>
    </lineage>
</organism>
<feature type="region of interest" description="Disordered" evidence="3">
    <location>
        <begin position="1275"/>
        <end position="1356"/>
    </location>
</feature>
<evidence type="ECO:0000313" key="7">
    <source>
        <dbReference type="Proteomes" id="UP001303046"/>
    </source>
</evidence>
<feature type="compositionally biased region" description="Basic and acidic residues" evidence="3">
    <location>
        <begin position="767"/>
        <end position="784"/>
    </location>
</feature>
<feature type="compositionally biased region" description="Polar residues" evidence="3">
    <location>
        <begin position="1303"/>
        <end position="1320"/>
    </location>
</feature>
<feature type="compositionally biased region" description="Polar residues" evidence="3">
    <location>
        <begin position="577"/>
        <end position="589"/>
    </location>
</feature>
<feature type="compositionally biased region" description="Polar residues" evidence="3">
    <location>
        <begin position="786"/>
        <end position="799"/>
    </location>
</feature>
<dbReference type="SMART" id="SM00326">
    <property type="entry name" value="SH3"/>
    <property type="match status" value="3"/>
</dbReference>
<comment type="caution">
    <text evidence="6">The sequence shown here is derived from an EMBL/GenBank/DDBJ whole genome shotgun (WGS) entry which is preliminary data.</text>
</comment>
<keyword evidence="7" id="KW-1185">Reference proteome</keyword>
<feature type="region of interest" description="Disordered" evidence="3">
    <location>
        <begin position="709"/>
        <end position="728"/>
    </location>
</feature>
<feature type="region of interest" description="Disordered" evidence="3">
    <location>
        <begin position="386"/>
        <end position="412"/>
    </location>
</feature>
<feature type="region of interest" description="Disordered" evidence="3">
    <location>
        <begin position="565"/>
        <end position="657"/>
    </location>
</feature>
<protein>
    <recommendedName>
        <fullName evidence="8">SH3 domain protein</fullName>
    </recommendedName>
</protein>
<evidence type="ECO:0000259" key="5">
    <source>
        <dbReference type="PROSITE" id="PS50106"/>
    </source>
</evidence>
<dbReference type="Gene3D" id="2.30.42.10">
    <property type="match status" value="1"/>
</dbReference>
<dbReference type="InterPro" id="IPR001452">
    <property type="entry name" value="SH3_domain"/>
</dbReference>
<feature type="compositionally biased region" description="Basic and acidic residues" evidence="3">
    <location>
        <begin position="1338"/>
        <end position="1356"/>
    </location>
</feature>
<feature type="region of interest" description="Disordered" evidence="3">
    <location>
        <begin position="338"/>
        <end position="366"/>
    </location>
</feature>
<accession>A0ABR1DD40</accession>
<feature type="compositionally biased region" description="Polar residues" evidence="3">
    <location>
        <begin position="351"/>
        <end position="360"/>
    </location>
</feature>
<dbReference type="PANTHER" id="PTHR14167">
    <property type="entry name" value="SH3 DOMAIN-CONTAINING"/>
    <property type="match status" value="1"/>
</dbReference>
<dbReference type="Pfam" id="PF14604">
    <property type="entry name" value="SH3_9"/>
    <property type="match status" value="3"/>
</dbReference>
<dbReference type="InterPro" id="IPR036028">
    <property type="entry name" value="SH3-like_dom_sf"/>
</dbReference>
<evidence type="ECO:0000259" key="4">
    <source>
        <dbReference type="PROSITE" id="PS50002"/>
    </source>
</evidence>
<reference evidence="6 7" key="1">
    <citation type="submission" date="2023-08" db="EMBL/GenBank/DDBJ databases">
        <title>A Necator americanus chromosomal reference genome.</title>
        <authorList>
            <person name="Ilik V."/>
            <person name="Petrzelkova K.J."/>
            <person name="Pardy F."/>
            <person name="Fuh T."/>
            <person name="Niatou-Singa F.S."/>
            <person name="Gouil Q."/>
            <person name="Baker L."/>
            <person name="Ritchie M.E."/>
            <person name="Jex A.R."/>
            <person name="Gazzola D."/>
            <person name="Li H."/>
            <person name="Toshio Fujiwara R."/>
            <person name="Zhan B."/>
            <person name="Aroian R.V."/>
            <person name="Pafco B."/>
            <person name="Schwarz E.M."/>
        </authorList>
    </citation>
    <scope>NUCLEOTIDE SEQUENCE [LARGE SCALE GENOMIC DNA]</scope>
    <source>
        <strain evidence="6 7">Aroian</strain>
        <tissue evidence="6">Whole animal</tissue>
    </source>
</reference>
<dbReference type="EMBL" id="JAVFWL010000004">
    <property type="protein sequence ID" value="KAK6748416.1"/>
    <property type="molecule type" value="Genomic_DNA"/>
</dbReference>
<feature type="compositionally biased region" description="Polar residues" evidence="3">
    <location>
        <begin position="597"/>
        <end position="629"/>
    </location>
</feature>
<keyword evidence="1 2" id="KW-0728">SH3 domain</keyword>
<dbReference type="InterPro" id="IPR001478">
    <property type="entry name" value="PDZ"/>
</dbReference>
<feature type="domain" description="PDZ" evidence="5">
    <location>
        <begin position="140"/>
        <end position="210"/>
    </location>
</feature>
<feature type="compositionally biased region" description="Basic and acidic residues" evidence="3">
    <location>
        <begin position="1285"/>
        <end position="1297"/>
    </location>
</feature>
<dbReference type="InterPro" id="IPR036034">
    <property type="entry name" value="PDZ_sf"/>
</dbReference>
<dbReference type="PRINTS" id="PR00499">
    <property type="entry name" value="P67PHOX"/>
</dbReference>
<dbReference type="PROSITE" id="PS50002">
    <property type="entry name" value="SH3"/>
    <property type="match status" value="3"/>
</dbReference>
<feature type="region of interest" description="Disordered" evidence="3">
    <location>
        <begin position="457"/>
        <end position="480"/>
    </location>
</feature>
<feature type="region of interest" description="Disordered" evidence="3">
    <location>
        <begin position="755"/>
        <end position="821"/>
    </location>
</feature>
<dbReference type="PANTHER" id="PTHR14167:SF116">
    <property type="entry name" value="CAP, ISOFORM AC"/>
    <property type="match status" value="1"/>
</dbReference>
<feature type="domain" description="SH3" evidence="4">
    <location>
        <begin position="1150"/>
        <end position="1209"/>
    </location>
</feature>
<evidence type="ECO:0000313" key="6">
    <source>
        <dbReference type="EMBL" id="KAK6748416.1"/>
    </source>
</evidence>
<dbReference type="Gene3D" id="2.30.30.40">
    <property type="entry name" value="SH3 Domains"/>
    <property type="match status" value="3"/>
</dbReference>
<proteinExistence type="predicted"/>
<evidence type="ECO:0000256" key="1">
    <source>
        <dbReference type="ARBA" id="ARBA00022443"/>
    </source>
</evidence>